<gene>
    <name evidence="3" type="ORF">DYE49_08520</name>
    <name evidence="2" type="ORF">HNP77_000117</name>
</gene>
<dbReference type="EMBL" id="JACHFR010000001">
    <property type="protein sequence ID" value="MBB5217773.1"/>
    <property type="molecule type" value="Genomic_DNA"/>
</dbReference>
<dbReference type="Proteomes" id="UP000578697">
    <property type="component" value="Unassembled WGS sequence"/>
</dbReference>
<evidence type="ECO:0000313" key="2">
    <source>
        <dbReference type="EMBL" id="MBB5217773.1"/>
    </source>
</evidence>
<keyword evidence="4" id="KW-1185">Reference proteome</keyword>
<dbReference type="InterPro" id="IPR029044">
    <property type="entry name" value="Nucleotide-diphossugar_trans"/>
</dbReference>
<evidence type="ECO:0000313" key="5">
    <source>
        <dbReference type="Proteomes" id="UP000593591"/>
    </source>
</evidence>
<accession>A0A840SDX4</accession>
<organism evidence="2 4">
    <name type="scientific">Treponema rectale</name>
    <dbReference type="NCBI Taxonomy" id="744512"/>
    <lineage>
        <taxon>Bacteria</taxon>
        <taxon>Pseudomonadati</taxon>
        <taxon>Spirochaetota</taxon>
        <taxon>Spirochaetia</taxon>
        <taxon>Spirochaetales</taxon>
        <taxon>Treponemataceae</taxon>
        <taxon>Treponema</taxon>
    </lineage>
</organism>
<dbReference type="Gene3D" id="3.90.550.10">
    <property type="entry name" value="Spore Coat Polysaccharide Biosynthesis Protein SpsA, Chain A"/>
    <property type="match status" value="1"/>
</dbReference>
<evidence type="ECO:0000313" key="3">
    <source>
        <dbReference type="EMBL" id="QOS40500.1"/>
    </source>
</evidence>
<dbReference type="KEGG" id="trc:DYE49_08520"/>
<keyword evidence="2" id="KW-0808">Transferase</keyword>
<dbReference type="InterPro" id="IPR001173">
    <property type="entry name" value="Glyco_trans_2-like"/>
</dbReference>
<evidence type="ECO:0000313" key="4">
    <source>
        <dbReference type="Proteomes" id="UP000578697"/>
    </source>
</evidence>
<proteinExistence type="predicted"/>
<dbReference type="PANTHER" id="PTHR10859">
    <property type="entry name" value="GLYCOSYL TRANSFERASE"/>
    <property type="match status" value="1"/>
</dbReference>
<reference evidence="2 4" key="2">
    <citation type="submission" date="2020-08" db="EMBL/GenBank/DDBJ databases">
        <title>Genomic Encyclopedia of Type Strains, Phase IV (KMG-IV): sequencing the most valuable type-strain genomes for metagenomic binning, comparative biology and taxonomic classification.</title>
        <authorList>
            <person name="Goeker M."/>
        </authorList>
    </citation>
    <scope>NUCLEOTIDE SEQUENCE [LARGE SCALE GENOMIC DNA]</scope>
    <source>
        <strain evidence="2 4">DSM 103679</strain>
    </source>
</reference>
<dbReference type="PANTHER" id="PTHR10859:SF91">
    <property type="entry name" value="DOLICHYL-PHOSPHATE BETA-GLUCOSYLTRANSFERASE"/>
    <property type="match status" value="1"/>
</dbReference>
<protein>
    <submittedName>
        <fullName evidence="3">Glycosyltransferase family 2 protein</fullName>
    </submittedName>
    <submittedName>
        <fullName evidence="2">Glycosyltransferase involved in cell wall biosynthesis</fullName>
    </submittedName>
</protein>
<dbReference type="GO" id="GO:0006487">
    <property type="term" value="P:protein N-linked glycosylation"/>
    <property type="evidence" value="ECO:0007669"/>
    <property type="project" value="TreeGrafter"/>
</dbReference>
<dbReference type="EMBL" id="CP031517">
    <property type="protein sequence ID" value="QOS40500.1"/>
    <property type="molecule type" value="Genomic_DNA"/>
</dbReference>
<dbReference type="Pfam" id="PF00535">
    <property type="entry name" value="Glycos_transf_2"/>
    <property type="match status" value="1"/>
</dbReference>
<name>A0A840SDX4_9SPIR</name>
<evidence type="ECO:0000259" key="1">
    <source>
        <dbReference type="Pfam" id="PF00535"/>
    </source>
</evidence>
<dbReference type="CDD" id="cd04179">
    <property type="entry name" value="DPM_DPG-synthase_like"/>
    <property type="match status" value="1"/>
</dbReference>
<dbReference type="RefSeq" id="WP_184651221.1">
    <property type="nucleotide sequence ID" value="NZ_JACHFR010000001.1"/>
</dbReference>
<dbReference type="GO" id="GO:0016740">
    <property type="term" value="F:transferase activity"/>
    <property type="evidence" value="ECO:0007669"/>
    <property type="project" value="UniProtKB-KW"/>
</dbReference>
<dbReference type="AlphaFoldDB" id="A0A840SDX4"/>
<dbReference type="Proteomes" id="UP000593591">
    <property type="component" value="Chromosome"/>
</dbReference>
<sequence length="255" mass="28870">MKLCFVVPVYNHGSTLEDVVKSLLVFNCPVIVVDDGNGEPDKTLIKKCAELHKEVILVSYEKNKGKGSAVFAAVRRAHKEGFTHIFQVDSDGQHDIAKCREFIELSEKNPDAIICGYPEYDESVPAARKNGREFSNGWARVVSWRPDIKDVLCGFRLYPVKPFIRVLNFTPYINHRMGFDAEILVRMLWINTGLVNAGVHVTYPKDGVSNFKMVRDNVAISCTFARLCAGMIIRSPLLLVRLFIRKLFLTGKRNH</sequence>
<dbReference type="SUPFAM" id="SSF53448">
    <property type="entry name" value="Nucleotide-diphospho-sugar transferases"/>
    <property type="match status" value="1"/>
</dbReference>
<feature type="domain" description="Glycosyltransferase 2-like" evidence="1">
    <location>
        <begin position="5"/>
        <end position="164"/>
    </location>
</feature>
<reference evidence="3 5" key="1">
    <citation type="submission" date="2018-08" db="EMBL/GenBank/DDBJ databases">
        <title>The first complete genome of Treponema rectale (CHPAT), a commensal spirochete of the bovine rectum.</title>
        <authorList>
            <person name="Staton G.J."/>
            <person name="Clegg S.R."/>
            <person name="Carter S.D."/>
            <person name="Radford A.D."/>
            <person name="Darby A."/>
            <person name="Hall N."/>
            <person name="Birtles R.J."/>
            <person name="Evans N.J."/>
        </authorList>
    </citation>
    <scope>NUCLEOTIDE SEQUENCE [LARGE SCALE GENOMIC DNA]</scope>
    <source>
        <strain evidence="3 5">CHPA</strain>
    </source>
</reference>